<reference evidence="3" key="1">
    <citation type="submission" date="2016-06" db="UniProtKB">
        <authorList>
            <consortium name="WormBaseParasite"/>
        </authorList>
    </citation>
    <scope>IDENTIFICATION</scope>
</reference>
<proteinExistence type="predicted"/>
<dbReference type="Proteomes" id="UP000050794">
    <property type="component" value="Unassembled WGS sequence"/>
</dbReference>
<dbReference type="AlphaFoldDB" id="A0A183VF19"/>
<evidence type="ECO:0000313" key="3">
    <source>
        <dbReference type="WBParaSite" id="TCNE_0001934301-mRNA-1"/>
    </source>
</evidence>
<name>A0A183VF19_TOXCA</name>
<keyword evidence="2" id="KW-1185">Reference proteome</keyword>
<sequence length="97" mass="10368">MLGTLDRLRHATLVPVAQDSRQHVPLVGGLLGAGVARSEHFGSCGMLFSVLKNGECTAANAELCFVLYECVRIGRGCWADCKKCYVYVSALHAGALN</sequence>
<organism evidence="2 3">
    <name type="scientific">Toxocara canis</name>
    <name type="common">Canine roundworm</name>
    <dbReference type="NCBI Taxonomy" id="6265"/>
    <lineage>
        <taxon>Eukaryota</taxon>
        <taxon>Metazoa</taxon>
        <taxon>Ecdysozoa</taxon>
        <taxon>Nematoda</taxon>
        <taxon>Chromadorea</taxon>
        <taxon>Rhabditida</taxon>
        <taxon>Spirurina</taxon>
        <taxon>Ascaridomorpha</taxon>
        <taxon>Ascaridoidea</taxon>
        <taxon>Toxocaridae</taxon>
        <taxon>Toxocara</taxon>
    </lineage>
</organism>
<dbReference type="WBParaSite" id="TCNE_0001934301-mRNA-1">
    <property type="protein sequence ID" value="TCNE_0001934301-mRNA-1"/>
    <property type="gene ID" value="TCNE_0001934301"/>
</dbReference>
<reference evidence="1 2" key="2">
    <citation type="submission" date="2018-11" db="EMBL/GenBank/DDBJ databases">
        <authorList>
            <consortium name="Pathogen Informatics"/>
        </authorList>
    </citation>
    <scope>NUCLEOTIDE SEQUENCE [LARGE SCALE GENOMIC DNA]</scope>
</reference>
<dbReference type="EMBL" id="UYWY01026758">
    <property type="protein sequence ID" value="VDM50660.1"/>
    <property type="molecule type" value="Genomic_DNA"/>
</dbReference>
<gene>
    <name evidence="1" type="ORF">TCNE_LOCUS19339</name>
</gene>
<evidence type="ECO:0000313" key="2">
    <source>
        <dbReference type="Proteomes" id="UP000050794"/>
    </source>
</evidence>
<accession>A0A183VF19</accession>
<evidence type="ECO:0000313" key="1">
    <source>
        <dbReference type="EMBL" id="VDM50660.1"/>
    </source>
</evidence>
<protein>
    <submittedName>
        <fullName evidence="3">Secreted protein</fullName>
    </submittedName>
</protein>